<sequence>MKLFTKLFLLTIIDFIIIWFWVKEIDPEPSISIAIVIVVPGVIFINLAIALILYFTKKEYSKIFVINSFISAILMYFLFLKGIERHQNLRYESWKFNRKDTIFAIIHSKLDNTFSMTESTNQGSTTEFLEGKFRRNGNEYYLTTDSTEYKIRNEYLFGFRNSTDSIKLTKIER</sequence>
<dbReference type="EMBL" id="SBKN01000016">
    <property type="protein sequence ID" value="RXR18866.1"/>
    <property type="molecule type" value="Genomic_DNA"/>
</dbReference>
<dbReference type="RefSeq" id="WP_129462512.1">
    <property type="nucleotide sequence ID" value="NZ_SBKN01000016.1"/>
</dbReference>
<keyword evidence="1" id="KW-1133">Transmembrane helix</keyword>
<feature type="transmembrane region" description="Helical" evidence="1">
    <location>
        <begin position="61"/>
        <end position="80"/>
    </location>
</feature>
<dbReference type="AlphaFoldDB" id="A0A4Q1K4Y1"/>
<keyword evidence="3" id="KW-1185">Reference proteome</keyword>
<comment type="caution">
    <text evidence="2">The sequence shown here is derived from an EMBL/GenBank/DDBJ whole genome shotgun (WGS) entry which is preliminary data.</text>
</comment>
<proteinExistence type="predicted"/>
<feature type="transmembrane region" description="Helical" evidence="1">
    <location>
        <begin position="34"/>
        <end position="55"/>
    </location>
</feature>
<feature type="transmembrane region" description="Helical" evidence="1">
    <location>
        <begin position="6"/>
        <end position="22"/>
    </location>
</feature>
<organism evidence="2 3">
    <name type="scientific">Flavobacterium stagni</name>
    <dbReference type="NCBI Taxonomy" id="2506421"/>
    <lineage>
        <taxon>Bacteria</taxon>
        <taxon>Pseudomonadati</taxon>
        <taxon>Bacteroidota</taxon>
        <taxon>Flavobacteriia</taxon>
        <taxon>Flavobacteriales</taxon>
        <taxon>Flavobacteriaceae</taxon>
        <taxon>Flavobacterium</taxon>
    </lineage>
</organism>
<evidence type="ECO:0000313" key="2">
    <source>
        <dbReference type="EMBL" id="RXR18866.1"/>
    </source>
</evidence>
<name>A0A4Q1K4Y1_9FLAO</name>
<reference evidence="3" key="1">
    <citation type="submission" date="2019-01" db="EMBL/GenBank/DDBJ databases">
        <title>Cytophagaceae bacterium strain CAR-16.</title>
        <authorList>
            <person name="Chen W.-M."/>
        </authorList>
    </citation>
    <scope>NUCLEOTIDE SEQUENCE [LARGE SCALE GENOMIC DNA]</scope>
    <source>
        <strain evidence="3">WWJ-16</strain>
    </source>
</reference>
<keyword evidence="1" id="KW-0812">Transmembrane</keyword>
<dbReference type="Proteomes" id="UP000289857">
    <property type="component" value="Unassembled WGS sequence"/>
</dbReference>
<gene>
    <name evidence="2" type="ORF">EQG61_13695</name>
</gene>
<accession>A0A4Q1K4Y1</accession>
<evidence type="ECO:0000313" key="3">
    <source>
        <dbReference type="Proteomes" id="UP000289857"/>
    </source>
</evidence>
<keyword evidence="1" id="KW-0472">Membrane</keyword>
<dbReference type="OrthoDB" id="1255331at2"/>
<evidence type="ECO:0000256" key="1">
    <source>
        <dbReference type="SAM" id="Phobius"/>
    </source>
</evidence>
<protein>
    <submittedName>
        <fullName evidence="2">Uncharacterized protein</fullName>
    </submittedName>
</protein>